<dbReference type="InterPro" id="IPR009783">
    <property type="entry name" value="DUF1348"/>
</dbReference>
<evidence type="ECO:0000313" key="2">
    <source>
        <dbReference type="Proteomes" id="UP000607559"/>
    </source>
</evidence>
<name>A0A8J2UEF5_9BACT</name>
<dbReference type="InterPro" id="IPR032710">
    <property type="entry name" value="NTF2-like_dom_sf"/>
</dbReference>
<keyword evidence="2" id="KW-1185">Reference proteome</keyword>
<dbReference type="PANTHER" id="PTHR31757">
    <property type="entry name" value="SLL0781 PROTEIN"/>
    <property type="match status" value="1"/>
</dbReference>
<evidence type="ECO:0008006" key="3">
    <source>
        <dbReference type="Google" id="ProtNLM"/>
    </source>
</evidence>
<dbReference type="RefSeq" id="WP_188933209.1">
    <property type="nucleotide sequence ID" value="NZ_BMJC01000003.1"/>
</dbReference>
<dbReference type="Pfam" id="PF07080">
    <property type="entry name" value="DUF1348"/>
    <property type="match status" value="1"/>
</dbReference>
<dbReference type="PANTHER" id="PTHR31757:SF0">
    <property type="entry name" value="SLL0781 PROTEIN"/>
    <property type="match status" value="1"/>
</dbReference>
<dbReference type="EMBL" id="BMJC01000003">
    <property type="protein sequence ID" value="GGB05315.1"/>
    <property type="molecule type" value="Genomic_DNA"/>
</dbReference>
<dbReference type="Gene3D" id="3.10.450.50">
    <property type="match status" value="1"/>
</dbReference>
<gene>
    <name evidence="1" type="ORF">GCM10011511_30830</name>
</gene>
<evidence type="ECO:0000313" key="1">
    <source>
        <dbReference type="EMBL" id="GGB05315.1"/>
    </source>
</evidence>
<dbReference type="SUPFAM" id="SSF54427">
    <property type="entry name" value="NTF2-like"/>
    <property type="match status" value="1"/>
</dbReference>
<reference evidence="1" key="1">
    <citation type="journal article" date="2014" name="Int. J. Syst. Evol. Microbiol.">
        <title>Complete genome sequence of Corynebacterium casei LMG S-19264T (=DSM 44701T), isolated from a smear-ripened cheese.</title>
        <authorList>
            <consortium name="US DOE Joint Genome Institute (JGI-PGF)"/>
            <person name="Walter F."/>
            <person name="Albersmeier A."/>
            <person name="Kalinowski J."/>
            <person name="Ruckert C."/>
        </authorList>
    </citation>
    <scope>NUCLEOTIDE SEQUENCE</scope>
    <source>
        <strain evidence="1">CGMCC 1.15448</strain>
    </source>
</reference>
<dbReference type="AlphaFoldDB" id="A0A8J2UEF5"/>
<dbReference type="Proteomes" id="UP000607559">
    <property type="component" value="Unassembled WGS sequence"/>
</dbReference>
<accession>A0A8J2UEF5</accession>
<organism evidence="1 2">
    <name type="scientific">Puia dinghuensis</name>
    <dbReference type="NCBI Taxonomy" id="1792502"/>
    <lineage>
        <taxon>Bacteria</taxon>
        <taxon>Pseudomonadati</taxon>
        <taxon>Bacteroidota</taxon>
        <taxon>Chitinophagia</taxon>
        <taxon>Chitinophagales</taxon>
        <taxon>Chitinophagaceae</taxon>
        <taxon>Puia</taxon>
    </lineage>
</organism>
<protein>
    <recommendedName>
        <fullName evidence="3">Nuclear transport factor 2 family protein</fullName>
    </recommendedName>
</protein>
<reference evidence="1" key="2">
    <citation type="submission" date="2020-09" db="EMBL/GenBank/DDBJ databases">
        <authorList>
            <person name="Sun Q."/>
            <person name="Zhou Y."/>
        </authorList>
    </citation>
    <scope>NUCLEOTIDE SEQUENCE</scope>
    <source>
        <strain evidence="1">CGMCC 1.15448</strain>
    </source>
</reference>
<comment type="caution">
    <text evidence="1">The sequence shown here is derived from an EMBL/GenBank/DDBJ whole genome shotgun (WGS) entry which is preliminary data.</text>
</comment>
<sequence>MNKAIQFPTPPWDMDMAAERLKFEEEAWNTRDPERISEGYADNIEMRDGAAFVNDKNQLKSFLVQKLAHQSDLRLKLDLWGALKARMAVRFEAEWRDQSGQWFHAYGVQVLQFNESGQIERRFASQEVITVTTNERKLP</sequence>
<proteinExistence type="predicted"/>